<dbReference type="OrthoDB" id="5596743at2759"/>
<feature type="compositionally biased region" description="Low complexity" evidence="1">
    <location>
        <begin position="182"/>
        <end position="198"/>
    </location>
</feature>
<reference evidence="3" key="1">
    <citation type="submission" date="2020-01" db="EMBL/GenBank/DDBJ databases">
        <title>Identification and distribution of gene clusters putatively required for synthesis of sphingolipid metabolism inhibitors in phylogenetically diverse species of the filamentous fungus Fusarium.</title>
        <authorList>
            <person name="Kim H.-S."/>
            <person name="Busman M."/>
            <person name="Brown D.W."/>
            <person name="Divon H."/>
            <person name="Uhlig S."/>
            <person name="Proctor R.H."/>
        </authorList>
    </citation>
    <scope>NUCLEOTIDE SEQUENCE</scope>
    <source>
        <strain evidence="3">NRRL 31653</strain>
    </source>
</reference>
<keyword evidence="4" id="KW-1185">Reference proteome</keyword>
<sequence length="205" mass="21460">MKVPLLSALLIVSTSADTGTCTQRAGLAICSATTSITSGPVTVFVAVTPTKTVTVTITPDPYLKTDVNLSRLTITETIYYGLPSKRSIGARSTKNILRPTDIPSYAGSCTDAEQYSSAYACVGVQETTIEGTGFIITETVEPHPETAVNFHTEPQSAVTVTTTLPAKTWTVTVSLPGPQITETTTADATTGSTSFTADQDTSVIT</sequence>
<organism evidence="3 4">
    <name type="scientific">Fusarium agapanthi</name>
    <dbReference type="NCBI Taxonomy" id="1803897"/>
    <lineage>
        <taxon>Eukaryota</taxon>
        <taxon>Fungi</taxon>
        <taxon>Dikarya</taxon>
        <taxon>Ascomycota</taxon>
        <taxon>Pezizomycotina</taxon>
        <taxon>Sordariomycetes</taxon>
        <taxon>Hypocreomycetidae</taxon>
        <taxon>Hypocreales</taxon>
        <taxon>Nectriaceae</taxon>
        <taxon>Fusarium</taxon>
        <taxon>Fusarium fujikuroi species complex</taxon>
    </lineage>
</organism>
<evidence type="ECO:0000256" key="2">
    <source>
        <dbReference type="SAM" id="SignalP"/>
    </source>
</evidence>
<keyword evidence="2" id="KW-0732">Signal</keyword>
<evidence type="ECO:0000313" key="4">
    <source>
        <dbReference type="Proteomes" id="UP000737391"/>
    </source>
</evidence>
<comment type="caution">
    <text evidence="3">The sequence shown here is derived from an EMBL/GenBank/DDBJ whole genome shotgun (WGS) entry which is preliminary data.</text>
</comment>
<evidence type="ECO:0000313" key="3">
    <source>
        <dbReference type="EMBL" id="KAF4502480.1"/>
    </source>
</evidence>
<dbReference type="AlphaFoldDB" id="A0A9P5BLB8"/>
<proteinExistence type="predicted"/>
<feature type="region of interest" description="Disordered" evidence="1">
    <location>
        <begin position="182"/>
        <end position="205"/>
    </location>
</feature>
<feature type="signal peptide" evidence="2">
    <location>
        <begin position="1"/>
        <end position="16"/>
    </location>
</feature>
<protein>
    <submittedName>
        <fullName evidence="3">Uncharacterized protein</fullName>
    </submittedName>
</protein>
<dbReference type="Proteomes" id="UP000737391">
    <property type="component" value="Unassembled WGS sequence"/>
</dbReference>
<dbReference type="EMBL" id="LUFC02000075">
    <property type="protein sequence ID" value="KAF4502480.1"/>
    <property type="molecule type" value="Genomic_DNA"/>
</dbReference>
<accession>A0A9P5BLB8</accession>
<evidence type="ECO:0000256" key="1">
    <source>
        <dbReference type="SAM" id="MobiDB-lite"/>
    </source>
</evidence>
<feature type="chain" id="PRO_5040367072" evidence="2">
    <location>
        <begin position="17"/>
        <end position="205"/>
    </location>
</feature>
<gene>
    <name evidence="3" type="ORF">FAGAP_1295</name>
</gene>
<name>A0A9P5BLB8_9HYPO</name>